<proteinExistence type="predicted"/>
<evidence type="ECO:0000313" key="3">
    <source>
        <dbReference type="Proteomes" id="UP000285278"/>
    </source>
</evidence>
<dbReference type="Gene3D" id="3.40.30.10">
    <property type="entry name" value="Glutaredoxin"/>
    <property type="match status" value="1"/>
</dbReference>
<protein>
    <submittedName>
        <fullName evidence="2">Co-chaperone YbbN</fullName>
    </submittedName>
</protein>
<sequence length="277" mass="29277">MSNQPSAPSRFAAGAIDLGQVKAKAETESSLPDRVATISPSTFEQDVVIRSTQVPVIILLGSARSEASENMRMAFESLVAQSESIEWLFRYADVDSTPEVAQAFGVQAIPTVIALANGRPMTNFEGGQPADQLQQWVAAVVQATAGKLQGLQAEEASDPRLDAAADKLAAEDYDGAIADYDAILSAEPGNADARSARANAMLMRRAAQEGDNPFAEADQLILQGDKTAAFDTLIDKIAAKGSDAAAAKERLLELFTLFEAGDPEVIAARTKMASALF</sequence>
<comment type="caution">
    <text evidence="2">The sequence shown here is derived from an EMBL/GenBank/DDBJ whole genome shotgun (WGS) entry which is preliminary data.</text>
</comment>
<organism evidence="2 3">
    <name type="scientific">Corynebacterium falsenii</name>
    <dbReference type="NCBI Taxonomy" id="108486"/>
    <lineage>
        <taxon>Bacteria</taxon>
        <taxon>Bacillati</taxon>
        <taxon>Actinomycetota</taxon>
        <taxon>Actinomycetes</taxon>
        <taxon>Mycobacteriales</taxon>
        <taxon>Corynebacteriaceae</taxon>
        <taxon>Corynebacterium</taxon>
    </lineage>
</organism>
<dbReference type="SUPFAM" id="SSF52833">
    <property type="entry name" value="Thioredoxin-like"/>
    <property type="match status" value="1"/>
</dbReference>
<evidence type="ECO:0000313" key="2">
    <source>
        <dbReference type="EMBL" id="RIX34376.1"/>
    </source>
</evidence>
<dbReference type="Proteomes" id="UP000285278">
    <property type="component" value="Unassembled WGS sequence"/>
</dbReference>
<dbReference type="Pfam" id="PF14561">
    <property type="entry name" value="TPR_20"/>
    <property type="match status" value="1"/>
</dbReference>
<dbReference type="Gene3D" id="1.25.40.10">
    <property type="entry name" value="Tetratricopeptide repeat domain"/>
    <property type="match status" value="1"/>
</dbReference>
<feature type="domain" description="Thioredoxin" evidence="1">
    <location>
        <begin position="71"/>
        <end position="138"/>
    </location>
</feature>
<name>A0A418Q6E6_9CORY</name>
<dbReference type="RefSeq" id="WP_119664910.1">
    <property type="nucleotide sequence ID" value="NZ_JAQPSN010000010.1"/>
</dbReference>
<dbReference type="AlphaFoldDB" id="A0A418Q6E6"/>
<dbReference type="InterPro" id="IPR013766">
    <property type="entry name" value="Thioredoxin_domain"/>
</dbReference>
<dbReference type="CDD" id="cd02956">
    <property type="entry name" value="ybbN"/>
    <property type="match status" value="1"/>
</dbReference>
<keyword evidence="3" id="KW-1185">Reference proteome</keyword>
<accession>A0A418Q6E6</accession>
<gene>
    <name evidence="2" type="ORF">D3M95_07380</name>
</gene>
<evidence type="ECO:0000259" key="1">
    <source>
        <dbReference type="Pfam" id="PF00085"/>
    </source>
</evidence>
<dbReference type="STRING" id="1451189.CFAL_07350"/>
<dbReference type="OrthoDB" id="5181746at2"/>
<dbReference type="InterPro" id="IPR011990">
    <property type="entry name" value="TPR-like_helical_dom_sf"/>
</dbReference>
<dbReference type="EMBL" id="QXJK01000007">
    <property type="protein sequence ID" value="RIX34376.1"/>
    <property type="molecule type" value="Genomic_DNA"/>
</dbReference>
<dbReference type="InterPro" id="IPR036249">
    <property type="entry name" value="Thioredoxin-like_sf"/>
</dbReference>
<reference evidence="2 3" key="1">
    <citation type="submission" date="2018-09" db="EMBL/GenBank/DDBJ databases">
        <title>Optimization and identification of Corynebacterium falsenii FN1-14 from fish paste.</title>
        <authorList>
            <person name="Daroonpunt R."/>
            <person name="Tanasupawat S."/>
        </authorList>
    </citation>
    <scope>NUCLEOTIDE SEQUENCE [LARGE SCALE GENOMIC DNA]</scope>
    <source>
        <strain evidence="2 3">FN1-14</strain>
    </source>
</reference>
<dbReference type="GO" id="GO:0006950">
    <property type="term" value="P:response to stress"/>
    <property type="evidence" value="ECO:0007669"/>
    <property type="project" value="UniProtKB-ARBA"/>
</dbReference>
<dbReference type="Pfam" id="PF00085">
    <property type="entry name" value="Thioredoxin"/>
    <property type="match status" value="1"/>
</dbReference>